<dbReference type="Pfam" id="PF22542">
    <property type="entry name" value="Utp8_C"/>
    <property type="match status" value="1"/>
</dbReference>
<dbReference type="InterPro" id="IPR036322">
    <property type="entry name" value="WD40_repeat_dom_sf"/>
</dbReference>
<gene>
    <name evidence="4" type="ORF">C6P40_005368</name>
</gene>
<evidence type="ECO:0000256" key="1">
    <source>
        <dbReference type="SAM" id="MobiDB-lite"/>
    </source>
</evidence>
<evidence type="ECO:0000259" key="3">
    <source>
        <dbReference type="Pfam" id="PF22542"/>
    </source>
</evidence>
<reference evidence="4" key="1">
    <citation type="submission" date="2020-11" db="EMBL/GenBank/DDBJ databases">
        <title>Kefir isolates.</title>
        <authorList>
            <person name="Marcisauskas S."/>
            <person name="Kim Y."/>
            <person name="Blasche S."/>
        </authorList>
    </citation>
    <scope>NUCLEOTIDE SEQUENCE</scope>
    <source>
        <strain evidence="4">Olga-1</strain>
    </source>
</reference>
<dbReference type="AlphaFoldDB" id="A0A9P6WLR9"/>
<dbReference type="InterPro" id="IPR053019">
    <property type="entry name" value="GATA_zinc_finger"/>
</dbReference>
<feature type="domain" description="Utp8 C-terminal" evidence="3">
    <location>
        <begin position="490"/>
        <end position="837"/>
    </location>
</feature>
<name>A0A9P6WLR9_9ASCO</name>
<dbReference type="PANTHER" id="PTHR23353:SF34">
    <property type="entry name" value="TBC1 DOMAIN FAMILY MEMBER 24"/>
    <property type="match status" value="1"/>
</dbReference>
<accession>A0A9P6WLR9</accession>
<protein>
    <submittedName>
        <fullName evidence="4">Uncharacterized protein</fullName>
    </submittedName>
</protein>
<feature type="domain" description="Utp8 beta-propeller" evidence="2">
    <location>
        <begin position="5"/>
        <end position="454"/>
    </location>
</feature>
<dbReference type="Proteomes" id="UP000697127">
    <property type="component" value="Unassembled WGS sequence"/>
</dbReference>
<evidence type="ECO:0000259" key="2">
    <source>
        <dbReference type="Pfam" id="PF10395"/>
    </source>
</evidence>
<sequence length="837" mass="96098">MSSIIYDPFVVTNLPRLPPKSDVSKLCFTSQINDSNSSNFDISISGSYIATFITRPSPKMIWSYALSPQAVVSAMDSFDFEANNNNNNNRNYNLLNDKKLFAIGIKERKKNKLKFISYGLDDNTNSNNTNTNNNGNNNNVEEENQSSSISVTNEEDKHSNDLENIKQVKDKSISIDDQIVGLKFSKNSKFVYAISSNGNINIWNFSINENIEENELINNEKPILSHNIDSLVNSNKNIIYHKFLKPEEMKVDSRNEKIEYLLLTIETSSSLNKENSIIIRIFSLNSNEILEIQHSKISNISKLDNIQFTYDISGKLIILESKKLILRVYELPMLENEQIIKISGVFLNEPKNSPTSIMCASTNRILVTKGSTVALIDIQYESLLSSLDLYSRSKEQNNKPARNATLLNVPIVNGNTLRSKKTFALLVLKNTKENYSQIQYISIDVGLGKLRDALISLPEENSLIEEKQNFTSFPCYFSKFNKIIEGNEEVENLNKNVIKNNQELSNIYKKLFKLKQLNDLESLENHLIAYLKNRSYESIFEDNEFKVYEYEKDRFVDAKFFKLITLLLFDYKVETDSIELNEENIPESGLTYILTHPLFPIQYAHGLLKILEISPRLQRQAIVTCVNIPCKDFILELSRVENDEIFKDIINRLIDEFSSEEITLETIKIMKQQKSNEINSNNNNHNNNNNNNNSNIKYNNFDLDKIINKIIKLNYGYEILNAFIDSNGLVLSLHYTNDDEQLNKLINQTQRKVKTLMDDTLLLTLVNQTLSNVDIEKIINNKNKKKNQQLLLSDNTNIEVETNKMDMMLKVGGKDSQMSKKGARVKVAPYTIDRLTI</sequence>
<dbReference type="OrthoDB" id="4055624at2759"/>
<dbReference type="InterPro" id="IPR053881">
    <property type="entry name" value="Utp8_C"/>
</dbReference>
<dbReference type="Pfam" id="PF10395">
    <property type="entry name" value="Utp8_b_propeller"/>
    <property type="match status" value="1"/>
</dbReference>
<keyword evidence="5" id="KW-1185">Reference proteome</keyword>
<dbReference type="EMBL" id="PUHW01000092">
    <property type="protein sequence ID" value="KAG0689234.1"/>
    <property type="molecule type" value="Genomic_DNA"/>
</dbReference>
<evidence type="ECO:0000313" key="4">
    <source>
        <dbReference type="EMBL" id="KAG0689234.1"/>
    </source>
</evidence>
<organism evidence="4 5">
    <name type="scientific">Pichia californica</name>
    <dbReference type="NCBI Taxonomy" id="460514"/>
    <lineage>
        <taxon>Eukaryota</taxon>
        <taxon>Fungi</taxon>
        <taxon>Dikarya</taxon>
        <taxon>Ascomycota</taxon>
        <taxon>Saccharomycotina</taxon>
        <taxon>Pichiomycetes</taxon>
        <taxon>Pichiales</taxon>
        <taxon>Pichiaceae</taxon>
        <taxon>Pichia</taxon>
    </lineage>
</organism>
<feature type="compositionally biased region" description="Basic and acidic residues" evidence="1">
    <location>
        <begin position="154"/>
        <end position="163"/>
    </location>
</feature>
<dbReference type="PANTHER" id="PTHR23353">
    <property type="entry name" value="RAB-GAP/TBC-RELATED"/>
    <property type="match status" value="1"/>
</dbReference>
<feature type="compositionally biased region" description="Low complexity" evidence="1">
    <location>
        <begin position="123"/>
        <end position="139"/>
    </location>
</feature>
<dbReference type="InterPro" id="IPR018843">
    <property type="entry name" value="Utp8_b-prop"/>
</dbReference>
<comment type="caution">
    <text evidence="4">The sequence shown here is derived from an EMBL/GenBank/DDBJ whole genome shotgun (WGS) entry which is preliminary data.</text>
</comment>
<dbReference type="SUPFAM" id="SSF50978">
    <property type="entry name" value="WD40 repeat-like"/>
    <property type="match status" value="1"/>
</dbReference>
<proteinExistence type="predicted"/>
<feature type="region of interest" description="Disordered" evidence="1">
    <location>
        <begin position="123"/>
        <end position="163"/>
    </location>
</feature>
<evidence type="ECO:0000313" key="5">
    <source>
        <dbReference type="Proteomes" id="UP000697127"/>
    </source>
</evidence>